<dbReference type="Gene3D" id="1.10.274.10">
    <property type="entry name" value="PtsI, HPr-binding domain"/>
    <property type="match status" value="1"/>
</dbReference>
<evidence type="ECO:0000259" key="3">
    <source>
        <dbReference type="Pfam" id="PF05524"/>
    </source>
</evidence>
<reference evidence="4" key="1">
    <citation type="submission" date="2018-05" db="EMBL/GenBank/DDBJ databases">
        <authorList>
            <person name="Lanie J.A."/>
            <person name="Ng W.-L."/>
            <person name="Kazmierczak K.M."/>
            <person name="Andrzejewski T.M."/>
            <person name="Davidsen T.M."/>
            <person name="Wayne K.J."/>
            <person name="Tettelin H."/>
            <person name="Glass J.I."/>
            <person name="Rusch D."/>
            <person name="Podicherti R."/>
            <person name="Tsui H.-C.T."/>
            <person name="Winkler M.E."/>
        </authorList>
    </citation>
    <scope>NUCLEOTIDE SEQUENCE</scope>
</reference>
<dbReference type="AlphaFoldDB" id="A0A383DHP1"/>
<name>A0A383DHP1_9ZZZZ</name>
<dbReference type="InterPro" id="IPR036618">
    <property type="entry name" value="PtsI_HPr-bd_sf"/>
</dbReference>
<feature type="domain" description="Phosphotransferase system enzyme I N-terminal" evidence="3">
    <location>
        <begin position="3"/>
        <end position="123"/>
    </location>
</feature>
<comment type="similarity">
    <text evidence="1">Belongs to the PEP-utilizing enzyme family.</text>
</comment>
<dbReference type="InterPro" id="IPR008731">
    <property type="entry name" value="PTS_EIN"/>
</dbReference>
<dbReference type="PANTHER" id="PTHR46244:SF3">
    <property type="entry name" value="PHOSPHOENOLPYRUVATE-PROTEIN PHOSPHOTRANSFERASE"/>
    <property type="match status" value="1"/>
</dbReference>
<accession>A0A383DHP1</accession>
<organism evidence="4">
    <name type="scientific">marine metagenome</name>
    <dbReference type="NCBI Taxonomy" id="408172"/>
    <lineage>
        <taxon>unclassified sequences</taxon>
        <taxon>metagenomes</taxon>
        <taxon>ecological metagenomes</taxon>
    </lineage>
</organism>
<keyword evidence="2" id="KW-0808">Transferase</keyword>
<evidence type="ECO:0000256" key="2">
    <source>
        <dbReference type="ARBA" id="ARBA00022679"/>
    </source>
</evidence>
<gene>
    <name evidence="4" type="ORF">METZ01_LOCUS496694</name>
</gene>
<dbReference type="GO" id="GO:0009401">
    <property type="term" value="P:phosphoenolpyruvate-dependent sugar phosphotransferase system"/>
    <property type="evidence" value="ECO:0007669"/>
    <property type="project" value="InterPro"/>
</dbReference>
<evidence type="ECO:0000256" key="1">
    <source>
        <dbReference type="ARBA" id="ARBA00007837"/>
    </source>
</evidence>
<dbReference type="InterPro" id="IPR050499">
    <property type="entry name" value="PEP-utilizing_PTS_enzyme"/>
</dbReference>
<dbReference type="GO" id="GO:0016740">
    <property type="term" value="F:transferase activity"/>
    <property type="evidence" value="ECO:0007669"/>
    <property type="project" value="UniProtKB-KW"/>
</dbReference>
<dbReference type="SUPFAM" id="SSF47831">
    <property type="entry name" value="Enzyme I of the PEP:sugar phosphotransferase system HPr-binding (sub)domain"/>
    <property type="match status" value="1"/>
</dbReference>
<proteinExistence type="inferred from homology"/>
<sequence length="140" mass="16130">MNKGIPVSKGIAIGRAYILDRSKLCILKQNIESNTIENEVQRFREAVNTTKMQMQETKKRATTIAKKYSIILDTYTLLLDDDILVKDTINKIREEKINAEWAITETLNKFTNLFNNINDDYLKGKKDDLELVVHGVIKNL</sequence>
<feature type="non-terminal residue" evidence="4">
    <location>
        <position position="140"/>
    </location>
</feature>
<dbReference type="EMBL" id="UINC01217300">
    <property type="protein sequence ID" value="SVE43840.1"/>
    <property type="molecule type" value="Genomic_DNA"/>
</dbReference>
<protein>
    <recommendedName>
        <fullName evidence="3">Phosphotransferase system enzyme I N-terminal domain-containing protein</fullName>
    </recommendedName>
</protein>
<evidence type="ECO:0000313" key="4">
    <source>
        <dbReference type="EMBL" id="SVE43840.1"/>
    </source>
</evidence>
<dbReference type="PANTHER" id="PTHR46244">
    <property type="entry name" value="PHOSPHOENOLPYRUVATE-PROTEIN PHOSPHOTRANSFERASE"/>
    <property type="match status" value="1"/>
</dbReference>
<dbReference type="Pfam" id="PF05524">
    <property type="entry name" value="PEP-utilisers_N"/>
    <property type="match status" value="1"/>
</dbReference>